<protein>
    <submittedName>
        <fullName evidence="2">Uncharacterized protein</fullName>
    </submittedName>
</protein>
<evidence type="ECO:0000256" key="1">
    <source>
        <dbReference type="SAM" id="MobiDB-lite"/>
    </source>
</evidence>
<comment type="caution">
    <text evidence="2">The sequence shown here is derived from an EMBL/GenBank/DDBJ whole genome shotgun (WGS) entry which is preliminary data.</text>
</comment>
<reference evidence="2 3" key="1">
    <citation type="journal article" date="2021" name="Commun. Biol.">
        <title>The genome of Shorea leprosula (Dipterocarpaceae) highlights the ecological relevance of drought in aseasonal tropical rainforests.</title>
        <authorList>
            <person name="Ng K.K.S."/>
            <person name="Kobayashi M.J."/>
            <person name="Fawcett J.A."/>
            <person name="Hatakeyama M."/>
            <person name="Paape T."/>
            <person name="Ng C.H."/>
            <person name="Ang C.C."/>
            <person name="Tnah L.H."/>
            <person name="Lee C.T."/>
            <person name="Nishiyama T."/>
            <person name="Sese J."/>
            <person name="O'Brien M.J."/>
            <person name="Copetti D."/>
            <person name="Mohd Noor M.I."/>
            <person name="Ong R.C."/>
            <person name="Putra M."/>
            <person name="Sireger I.Z."/>
            <person name="Indrioko S."/>
            <person name="Kosugi Y."/>
            <person name="Izuno A."/>
            <person name="Isagi Y."/>
            <person name="Lee S.L."/>
            <person name="Shimizu K.K."/>
        </authorList>
    </citation>
    <scope>NUCLEOTIDE SEQUENCE [LARGE SCALE GENOMIC DNA]</scope>
    <source>
        <strain evidence="2">214</strain>
    </source>
</reference>
<feature type="compositionally biased region" description="Polar residues" evidence="1">
    <location>
        <begin position="46"/>
        <end position="55"/>
    </location>
</feature>
<dbReference type="AlphaFoldDB" id="A0AAV5JQB2"/>
<evidence type="ECO:0000313" key="3">
    <source>
        <dbReference type="Proteomes" id="UP001054252"/>
    </source>
</evidence>
<organism evidence="2 3">
    <name type="scientific">Rubroshorea leprosula</name>
    <dbReference type="NCBI Taxonomy" id="152421"/>
    <lineage>
        <taxon>Eukaryota</taxon>
        <taxon>Viridiplantae</taxon>
        <taxon>Streptophyta</taxon>
        <taxon>Embryophyta</taxon>
        <taxon>Tracheophyta</taxon>
        <taxon>Spermatophyta</taxon>
        <taxon>Magnoliopsida</taxon>
        <taxon>eudicotyledons</taxon>
        <taxon>Gunneridae</taxon>
        <taxon>Pentapetalae</taxon>
        <taxon>rosids</taxon>
        <taxon>malvids</taxon>
        <taxon>Malvales</taxon>
        <taxon>Dipterocarpaceae</taxon>
        <taxon>Rubroshorea</taxon>
    </lineage>
</organism>
<proteinExistence type="predicted"/>
<sequence>MDVKLTPPWMTKEGINLTNGRGEVKKKTKMDGGSAQVDSSDDLKSTVRNGEGQNI</sequence>
<dbReference type="EMBL" id="BPVZ01000039">
    <property type="protein sequence ID" value="GKV13742.1"/>
    <property type="molecule type" value="Genomic_DNA"/>
</dbReference>
<gene>
    <name evidence="2" type="ORF">SLEP1_g24726</name>
</gene>
<feature type="region of interest" description="Disordered" evidence="1">
    <location>
        <begin position="23"/>
        <end position="55"/>
    </location>
</feature>
<accession>A0AAV5JQB2</accession>
<name>A0AAV5JQB2_9ROSI</name>
<evidence type="ECO:0000313" key="2">
    <source>
        <dbReference type="EMBL" id="GKV13742.1"/>
    </source>
</evidence>
<dbReference type="Proteomes" id="UP001054252">
    <property type="component" value="Unassembled WGS sequence"/>
</dbReference>
<keyword evidence="3" id="KW-1185">Reference proteome</keyword>